<feature type="signal peptide" evidence="11">
    <location>
        <begin position="1"/>
        <end position="25"/>
    </location>
</feature>
<keyword evidence="5" id="KW-0547">Nucleotide-binding</keyword>
<evidence type="ECO:0000259" key="13">
    <source>
        <dbReference type="PROSITE" id="PS50110"/>
    </source>
</evidence>
<dbReference type="SUPFAM" id="SSF55874">
    <property type="entry name" value="ATPase domain of HSP90 chaperone/DNA topoisomerase II/histidine kinase"/>
    <property type="match status" value="1"/>
</dbReference>
<dbReference type="InterPro" id="IPR036890">
    <property type="entry name" value="HATPase_C_sf"/>
</dbReference>
<feature type="domain" description="PAC" evidence="14">
    <location>
        <begin position="452"/>
        <end position="507"/>
    </location>
</feature>
<dbReference type="InterPro" id="IPR001789">
    <property type="entry name" value="Sig_transdc_resp-reg_receiver"/>
</dbReference>
<dbReference type="InterPro" id="IPR003594">
    <property type="entry name" value="HATPase_dom"/>
</dbReference>
<evidence type="ECO:0000256" key="9">
    <source>
        <dbReference type="PROSITE-ProRule" id="PRU00169"/>
    </source>
</evidence>
<dbReference type="Gene3D" id="1.10.287.130">
    <property type="match status" value="1"/>
</dbReference>
<evidence type="ECO:0000256" key="7">
    <source>
        <dbReference type="ARBA" id="ARBA00022840"/>
    </source>
</evidence>
<feature type="transmembrane region" description="Helical" evidence="10">
    <location>
        <begin position="343"/>
        <end position="364"/>
    </location>
</feature>
<dbReference type="Pfam" id="PF00512">
    <property type="entry name" value="HisKA"/>
    <property type="match status" value="1"/>
</dbReference>
<keyword evidence="8" id="KW-0902">Two-component regulatory system</keyword>
<dbReference type="Pfam" id="PF04392">
    <property type="entry name" value="ABC_sub_bind"/>
    <property type="match status" value="1"/>
</dbReference>
<comment type="catalytic activity">
    <reaction evidence="1">
        <text>ATP + protein L-histidine = ADP + protein N-phospho-L-histidine.</text>
        <dbReference type="EC" id="2.7.13.3"/>
    </reaction>
</comment>
<proteinExistence type="predicted"/>
<evidence type="ECO:0000256" key="8">
    <source>
        <dbReference type="ARBA" id="ARBA00023012"/>
    </source>
</evidence>
<dbReference type="PRINTS" id="PR00344">
    <property type="entry name" value="BCTRLSENSOR"/>
</dbReference>
<dbReference type="PROSITE" id="PS50109">
    <property type="entry name" value="HIS_KIN"/>
    <property type="match status" value="1"/>
</dbReference>
<organism evidence="15 16">
    <name type="scientific">Pseudodesulfovibrio profundus</name>
    <dbReference type="NCBI Taxonomy" id="57320"/>
    <lineage>
        <taxon>Bacteria</taxon>
        <taxon>Pseudomonadati</taxon>
        <taxon>Thermodesulfobacteriota</taxon>
        <taxon>Desulfovibrionia</taxon>
        <taxon>Desulfovibrionales</taxon>
        <taxon>Desulfovibrionaceae</taxon>
    </lineage>
</organism>
<dbReference type="KEGG" id="pprf:DPRO_1400"/>
<dbReference type="Pfam" id="PF08448">
    <property type="entry name" value="PAS_4"/>
    <property type="match status" value="1"/>
</dbReference>
<dbReference type="SUPFAM" id="SSF47384">
    <property type="entry name" value="Homodimeric domain of signal transducing histidine kinase"/>
    <property type="match status" value="1"/>
</dbReference>
<dbReference type="InterPro" id="IPR035965">
    <property type="entry name" value="PAS-like_dom_sf"/>
</dbReference>
<dbReference type="EMBL" id="LT907975">
    <property type="protein sequence ID" value="SOB58294.1"/>
    <property type="molecule type" value="Genomic_DNA"/>
</dbReference>
<keyword evidence="16" id="KW-1185">Reference proteome</keyword>
<dbReference type="Gene3D" id="3.40.50.2300">
    <property type="match status" value="3"/>
</dbReference>
<dbReference type="SMART" id="SM00387">
    <property type="entry name" value="HATPase_c"/>
    <property type="match status" value="1"/>
</dbReference>
<dbReference type="Gene3D" id="3.30.450.20">
    <property type="entry name" value="PAS domain"/>
    <property type="match status" value="1"/>
</dbReference>
<keyword evidence="10" id="KW-1133">Transmembrane helix</keyword>
<dbReference type="InterPro" id="IPR036097">
    <property type="entry name" value="HisK_dim/P_sf"/>
</dbReference>
<protein>
    <recommendedName>
        <fullName evidence="2">histidine kinase</fullName>
        <ecNumber evidence="2">2.7.13.3</ecNumber>
    </recommendedName>
</protein>
<evidence type="ECO:0000256" key="6">
    <source>
        <dbReference type="ARBA" id="ARBA00022777"/>
    </source>
</evidence>
<feature type="modified residue" description="4-aspartylphosphate" evidence="9">
    <location>
        <position position="799"/>
    </location>
</feature>
<feature type="chain" id="PRO_5012474280" description="histidine kinase" evidence="11">
    <location>
        <begin position="26"/>
        <end position="878"/>
    </location>
</feature>
<dbReference type="Pfam" id="PF02518">
    <property type="entry name" value="HATPase_c"/>
    <property type="match status" value="1"/>
</dbReference>
<keyword evidence="3 9" id="KW-0597">Phosphoprotein</keyword>
<dbReference type="NCBIfam" id="TIGR00229">
    <property type="entry name" value="sensory_box"/>
    <property type="match status" value="1"/>
</dbReference>
<dbReference type="CDD" id="cd00082">
    <property type="entry name" value="HisKA"/>
    <property type="match status" value="1"/>
</dbReference>
<keyword evidence="7" id="KW-0067">ATP-binding</keyword>
<dbReference type="SMART" id="SM00388">
    <property type="entry name" value="HisKA"/>
    <property type="match status" value="1"/>
</dbReference>
<evidence type="ECO:0000256" key="1">
    <source>
        <dbReference type="ARBA" id="ARBA00000085"/>
    </source>
</evidence>
<dbReference type="AlphaFoldDB" id="A0A2C8F6U4"/>
<evidence type="ECO:0000313" key="16">
    <source>
        <dbReference type="Proteomes" id="UP000219215"/>
    </source>
</evidence>
<dbReference type="InterPro" id="IPR000014">
    <property type="entry name" value="PAS"/>
</dbReference>
<dbReference type="PROSITE" id="PS50110">
    <property type="entry name" value="RESPONSE_REGULATORY"/>
    <property type="match status" value="1"/>
</dbReference>
<feature type="domain" description="Histidine kinase" evidence="12">
    <location>
        <begin position="520"/>
        <end position="731"/>
    </location>
</feature>
<evidence type="ECO:0000256" key="10">
    <source>
        <dbReference type="SAM" id="Phobius"/>
    </source>
</evidence>
<dbReference type="SUPFAM" id="SSF52172">
    <property type="entry name" value="CheY-like"/>
    <property type="match status" value="1"/>
</dbReference>
<gene>
    <name evidence="15" type="ORF">DPRO_1400</name>
</gene>
<name>A0A2C8F6U4_9BACT</name>
<dbReference type="PANTHER" id="PTHR43065">
    <property type="entry name" value="SENSOR HISTIDINE KINASE"/>
    <property type="match status" value="1"/>
</dbReference>
<keyword evidence="10" id="KW-0812">Transmembrane</keyword>
<dbReference type="InterPro" id="IPR011006">
    <property type="entry name" value="CheY-like_superfamily"/>
</dbReference>
<keyword evidence="6 15" id="KW-0418">Kinase</keyword>
<feature type="domain" description="Response regulatory" evidence="13">
    <location>
        <begin position="749"/>
        <end position="863"/>
    </location>
</feature>
<evidence type="ECO:0000259" key="12">
    <source>
        <dbReference type="PROSITE" id="PS50109"/>
    </source>
</evidence>
<dbReference type="Proteomes" id="UP000219215">
    <property type="component" value="Chromosome DPRO"/>
</dbReference>
<evidence type="ECO:0000256" key="11">
    <source>
        <dbReference type="SAM" id="SignalP"/>
    </source>
</evidence>
<keyword evidence="4" id="KW-0808">Transferase</keyword>
<evidence type="ECO:0000256" key="3">
    <source>
        <dbReference type="ARBA" id="ARBA00022553"/>
    </source>
</evidence>
<dbReference type="InterPro" id="IPR004358">
    <property type="entry name" value="Sig_transdc_His_kin-like_C"/>
</dbReference>
<dbReference type="InterPro" id="IPR000700">
    <property type="entry name" value="PAS-assoc_C"/>
</dbReference>
<evidence type="ECO:0000313" key="15">
    <source>
        <dbReference type="EMBL" id="SOB58294.1"/>
    </source>
</evidence>
<dbReference type="GO" id="GO:0000155">
    <property type="term" value="F:phosphorelay sensor kinase activity"/>
    <property type="evidence" value="ECO:0007669"/>
    <property type="project" value="InterPro"/>
</dbReference>
<reference evidence="16" key="1">
    <citation type="submission" date="2017-09" db="EMBL/GenBank/DDBJ databases">
        <authorList>
            <person name="Regsiter A."/>
            <person name="William W."/>
        </authorList>
    </citation>
    <scope>NUCLEOTIDE SEQUENCE [LARGE SCALE GENOMIC DNA]</scope>
    <source>
        <strain evidence="16">500-1</strain>
    </source>
</reference>
<dbReference type="InterPro" id="IPR003661">
    <property type="entry name" value="HisK_dim/P_dom"/>
</dbReference>
<dbReference type="InterPro" id="IPR013656">
    <property type="entry name" value="PAS_4"/>
</dbReference>
<dbReference type="OrthoDB" id="9813024at2"/>
<evidence type="ECO:0000256" key="4">
    <source>
        <dbReference type="ARBA" id="ARBA00022679"/>
    </source>
</evidence>
<evidence type="ECO:0000259" key="14">
    <source>
        <dbReference type="PROSITE" id="PS50113"/>
    </source>
</evidence>
<dbReference type="SMART" id="SM00448">
    <property type="entry name" value="REC"/>
    <property type="match status" value="1"/>
</dbReference>
<dbReference type="SUPFAM" id="SSF55785">
    <property type="entry name" value="PYP-like sensor domain (PAS domain)"/>
    <property type="match status" value="1"/>
</dbReference>
<dbReference type="RefSeq" id="WP_097011375.1">
    <property type="nucleotide sequence ID" value="NZ_LT907975.1"/>
</dbReference>
<dbReference type="GO" id="GO:0005524">
    <property type="term" value="F:ATP binding"/>
    <property type="evidence" value="ECO:0007669"/>
    <property type="project" value="UniProtKB-KW"/>
</dbReference>
<evidence type="ECO:0000256" key="2">
    <source>
        <dbReference type="ARBA" id="ARBA00012438"/>
    </source>
</evidence>
<accession>A0A2C8F6U4</accession>
<sequence length="878" mass="97053">MTWKTTHLLPCVLLWILVCSAPVLAEDGRTQVLYLNSYQNGYAWSDHILEGIRSAFRDSQYVVDLQVEYMDAKKHPEPENREILRQLFESKFRSTKFDAIICSDNDAFQFMLAHHDRLFPSVPVIFCGVNDFDPQQLAAHDLFTGVVEELDISYNLDLALTINPEKKRVVVVSDSSLSSSAIVAQIKKAMPDFDHRLSFDFWENLPLDELLEKSRSMPEDSFLFFVPFYIERGGKYLSAADVVEALYANANVPIYGAWSFLLGHGIVGGRLLDGRTHGKATAGMVLDILDGKPVPNLLTTADEESPITFDWKVLERFELTHASLPENAVFINQPEPTYRFEKGVVWTALALLFLLTAFTVFLVASRTRAIRAEQELALSRKMLRSIIDTMPQLIYWKDLNSRFVGANRRFADFFNLSDAESVQGKSNRDLLKGESISREGERLDQKVIESNAPVLHEIIDHDGPSEQDVIFEINKVPLHDDNGQVTGILTTAEDITARVQLERQLMQSQKLEAIGTFVGGIAHDFNNLLTTIINSTELALMDANGPVAEDVHRAKAAAEHGSRLVGQILTYARPSNEGTVLVAPSAPVNEALDLISHMLPDNIQLHVTIPADLGTGMADPAHLQQILMNLCTNSIHAMRAQGGELHVSMDVVAPEGADRSLWLRVHDTGPGIPDTVMERIFDPFFTTKDKQEGTGLGLAIVHGIVQVHGGDISLSSQPGETIFEIHLPFPAGQGEEIGRALADTNGIEHILFVEDDPEQLNLIPRSLRRMGYTVTTAAGGQEALDLVMGGAVFDIVVTDFDMPGHNGVELSRTLHQLHPQWPVILVSGGRDALSAAQGERGIAQIVVKPYTGSSLAAAIRETLGQTSVKEEAQEWQIY</sequence>
<dbReference type="EC" id="2.7.13.3" evidence="2"/>
<dbReference type="Gene3D" id="3.30.565.10">
    <property type="entry name" value="Histidine kinase-like ATPase, C-terminal domain"/>
    <property type="match status" value="1"/>
</dbReference>
<keyword evidence="11" id="KW-0732">Signal</keyword>
<keyword evidence="10" id="KW-0472">Membrane</keyword>
<evidence type="ECO:0000256" key="5">
    <source>
        <dbReference type="ARBA" id="ARBA00022741"/>
    </source>
</evidence>
<dbReference type="Pfam" id="PF00072">
    <property type="entry name" value="Response_reg"/>
    <property type="match status" value="1"/>
</dbReference>
<dbReference type="InterPro" id="IPR005467">
    <property type="entry name" value="His_kinase_dom"/>
</dbReference>
<dbReference type="InterPro" id="IPR007487">
    <property type="entry name" value="ABC_transpt-TYRBP-like"/>
</dbReference>
<dbReference type="PANTHER" id="PTHR43065:SF46">
    <property type="entry name" value="C4-DICARBOXYLATE TRANSPORT SENSOR PROTEIN DCTB"/>
    <property type="match status" value="1"/>
</dbReference>
<dbReference type="PROSITE" id="PS50113">
    <property type="entry name" value="PAC"/>
    <property type="match status" value="1"/>
</dbReference>